<evidence type="ECO:0000256" key="1">
    <source>
        <dbReference type="SAM" id="MobiDB-lite"/>
    </source>
</evidence>
<dbReference type="Proteomes" id="UP000019373">
    <property type="component" value="Unassembled WGS sequence"/>
</dbReference>
<feature type="region of interest" description="Disordered" evidence="1">
    <location>
        <begin position="363"/>
        <end position="382"/>
    </location>
</feature>
<feature type="compositionally biased region" description="Basic residues" evidence="1">
    <location>
        <begin position="237"/>
        <end position="246"/>
    </location>
</feature>
<evidence type="ECO:0000313" key="3">
    <source>
        <dbReference type="Proteomes" id="UP000019373"/>
    </source>
</evidence>
<dbReference type="GeneID" id="19239559"/>
<protein>
    <submittedName>
        <fullName evidence="2">Uncharacterized protein</fullName>
    </submittedName>
</protein>
<dbReference type="OrthoDB" id="4186697at2759"/>
<accession>U1I173</accession>
<keyword evidence="3" id="KW-1185">Reference proteome</keyword>
<feature type="compositionally biased region" description="Polar residues" evidence="1">
    <location>
        <begin position="250"/>
        <end position="265"/>
    </location>
</feature>
<dbReference type="AlphaFoldDB" id="U1I173"/>
<reference evidence="3" key="1">
    <citation type="journal article" date="2014" name="BMC Genomics">
        <title>Genome characteristics reveal the impact of lichenization on lichen-forming fungus Endocarpon pusillum Hedwig (Verrucariales, Ascomycota).</title>
        <authorList>
            <person name="Wang Y.-Y."/>
            <person name="Liu B."/>
            <person name="Zhang X.-Y."/>
            <person name="Zhou Q.-M."/>
            <person name="Zhang T."/>
            <person name="Li H."/>
            <person name="Yu Y.-F."/>
            <person name="Zhang X.-L."/>
            <person name="Hao X.-Y."/>
            <person name="Wang M."/>
            <person name="Wang L."/>
            <person name="Wei J.-C."/>
        </authorList>
    </citation>
    <scope>NUCLEOTIDE SEQUENCE [LARGE SCALE GENOMIC DNA]</scope>
    <source>
        <strain evidence="3">Z07020 / HMAS-L-300199</strain>
    </source>
</reference>
<dbReference type="HOGENOM" id="CLU_446898_0_0_1"/>
<evidence type="ECO:0000313" key="2">
    <source>
        <dbReference type="EMBL" id="ERF75624.1"/>
    </source>
</evidence>
<dbReference type="RefSeq" id="XP_007787070.1">
    <property type="nucleotide sequence ID" value="XM_007788880.1"/>
</dbReference>
<feature type="region of interest" description="Disordered" evidence="1">
    <location>
        <begin position="548"/>
        <end position="577"/>
    </location>
</feature>
<name>U1I173_ENDPU</name>
<sequence>MPDTQSAWNAPREPHNADMSLKCMPLATSADQHHRICVRIDQESSGDPTTNSITKRFTTVSLPISHPVFSTNAIDVLAPFSRPSGGIPLRTFSPSDSITFVAHASEDNLSAEQFEVIWQFKLFAQGIHCTVISEVAKVNILTLEGTEEAPRKIVGEYTGEEHYLGWKEEHLKKFTDEYICFSFLQTSDCVKDHGSADFVNLQLPRWLSSAELSAFSQPSVSALDRSLEETISATRNGKTKAKKTFKYGRSSANKGRNGKVSQLTDSHSRSVSHRRDWASKNGNLKLSSKKAVRPNNIYSKSAWYHGKTGASHRKDQNRLIQKRSVLPSANAQLTEINPFPQPVTSLRDANGLSAAVCKTTKPQGCISAQPPNRKPLNRSSPLTQSSRDFIAQKIEQMLLIPSQKEAVLHVIRTFSPKAFEERRNGRLIDYRNMSDALYRQLGHLVDEFCRATMAATGPQQQSNSLDIAATSAQQILTPEMVQFTRTNLPKLPLERQKELAHIIKKTVPSVDVLPTWISHELRLEEIPIENQIMMWKYVKMHLPKEEEDDAATHVGEEDEKIGRGGAGEAGTRLGTNVGSNFVNEDDFEIDLDVDENDLDIDVDLDYDMGVE</sequence>
<gene>
    <name evidence="2" type="ORF">EPUS_04604</name>
</gene>
<dbReference type="EMBL" id="KE720802">
    <property type="protein sequence ID" value="ERF75624.1"/>
    <property type="molecule type" value="Genomic_DNA"/>
</dbReference>
<proteinExistence type="predicted"/>
<organism evidence="2 3">
    <name type="scientific">Endocarpon pusillum (strain Z07020 / HMAS-L-300199)</name>
    <name type="common">Lichen-forming fungus</name>
    <dbReference type="NCBI Taxonomy" id="1263415"/>
    <lineage>
        <taxon>Eukaryota</taxon>
        <taxon>Fungi</taxon>
        <taxon>Dikarya</taxon>
        <taxon>Ascomycota</taxon>
        <taxon>Pezizomycotina</taxon>
        <taxon>Eurotiomycetes</taxon>
        <taxon>Chaetothyriomycetidae</taxon>
        <taxon>Verrucariales</taxon>
        <taxon>Verrucariaceae</taxon>
        <taxon>Endocarpon</taxon>
    </lineage>
</organism>
<feature type="region of interest" description="Disordered" evidence="1">
    <location>
        <begin position="234"/>
        <end position="291"/>
    </location>
</feature>